<dbReference type="AlphaFoldDB" id="A0A835N897"/>
<feature type="domain" description="Cation efflux protein cytoplasmic" evidence="3">
    <location>
        <begin position="102"/>
        <end position="139"/>
    </location>
</feature>
<keyword evidence="1" id="KW-0813">Transport</keyword>
<evidence type="ECO:0000259" key="3">
    <source>
        <dbReference type="Pfam" id="PF16916"/>
    </source>
</evidence>
<protein>
    <recommendedName>
        <fullName evidence="3">Cation efflux protein cytoplasmic domain-containing protein</fullName>
    </recommendedName>
</protein>
<keyword evidence="2" id="KW-0472">Membrane</keyword>
<dbReference type="OrthoDB" id="435980at2759"/>
<dbReference type="InterPro" id="IPR027470">
    <property type="entry name" value="Cation_efflux_CTD"/>
</dbReference>
<gene>
    <name evidence="4" type="ORF">SADUNF_Sadunf02G0159200</name>
</gene>
<sequence>MILTANHKMIAVLLYNHLLGYESAWNARDMVPAFASRDLVVLNIPKKLNTTENTLSSFAIVHGCHRMRGRRAGSSLYLDVHIVAIDLVVSLLIDVVVLFYFQVDPFLSVSAAHDIGENVRQEIHNSHQEIAEVFIHIDPAYICISPTMMDQEENLNGKVNQNKRISLDDKDIELIVSDVFSSKFPEKIEVERITRHLMQGNILLQIEISMRPSILIRDAMEMAGEAGKKILKASSSIVHVGFLLRLGSPIPKFVNE</sequence>
<dbReference type="GO" id="GO:0008324">
    <property type="term" value="F:monoatomic cation transmembrane transporter activity"/>
    <property type="evidence" value="ECO:0007669"/>
    <property type="project" value="TreeGrafter"/>
</dbReference>
<dbReference type="InterPro" id="IPR036837">
    <property type="entry name" value="Cation_efflux_CTD_sf"/>
</dbReference>
<evidence type="ECO:0000313" key="4">
    <source>
        <dbReference type="EMBL" id="KAF9688074.1"/>
    </source>
</evidence>
<reference evidence="4 5" key="1">
    <citation type="submission" date="2020-10" db="EMBL/GenBank/DDBJ databases">
        <title>Plant Genome Project.</title>
        <authorList>
            <person name="Zhang R.-G."/>
        </authorList>
    </citation>
    <scope>NUCLEOTIDE SEQUENCE [LARGE SCALE GENOMIC DNA]</scope>
    <source>
        <strain evidence="4">FAFU-HL-1</strain>
        <tissue evidence="4">Leaf</tissue>
    </source>
</reference>
<dbReference type="PANTHER" id="PTHR43840:SF15">
    <property type="entry name" value="MITOCHONDRIAL METAL TRANSPORTER 1-RELATED"/>
    <property type="match status" value="1"/>
</dbReference>
<proteinExistence type="predicted"/>
<dbReference type="EMBL" id="JADGMS010000002">
    <property type="protein sequence ID" value="KAF9688074.1"/>
    <property type="molecule type" value="Genomic_DNA"/>
</dbReference>
<dbReference type="Proteomes" id="UP000657918">
    <property type="component" value="Unassembled WGS sequence"/>
</dbReference>
<organism evidence="4 5">
    <name type="scientific">Salix dunnii</name>
    <dbReference type="NCBI Taxonomy" id="1413687"/>
    <lineage>
        <taxon>Eukaryota</taxon>
        <taxon>Viridiplantae</taxon>
        <taxon>Streptophyta</taxon>
        <taxon>Embryophyta</taxon>
        <taxon>Tracheophyta</taxon>
        <taxon>Spermatophyta</taxon>
        <taxon>Magnoliopsida</taxon>
        <taxon>eudicotyledons</taxon>
        <taxon>Gunneridae</taxon>
        <taxon>Pentapetalae</taxon>
        <taxon>rosids</taxon>
        <taxon>fabids</taxon>
        <taxon>Malpighiales</taxon>
        <taxon>Salicaceae</taxon>
        <taxon>Saliceae</taxon>
        <taxon>Salix</taxon>
    </lineage>
</organism>
<dbReference type="Pfam" id="PF16916">
    <property type="entry name" value="ZT_dimer"/>
    <property type="match status" value="1"/>
</dbReference>
<keyword evidence="2" id="KW-0812">Transmembrane</keyword>
<dbReference type="GO" id="GO:0016020">
    <property type="term" value="C:membrane"/>
    <property type="evidence" value="ECO:0007669"/>
    <property type="project" value="TreeGrafter"/>
</dbReference>
<dbReference type="InterPro" id="IPR050291">
    <property type="entry name" value="CDF_Transporter"/>
</dbReference>
<feature type="transmembrane region" description="Helical" evidence="2">
    <location>
        <begin position="76"/>
        <end position="101"/>
    </location>
</feature>
<name>A0A835N897_9ROSI</name>
<evidence type="ECO:0000313" key="5">
    <source>
        <dbReference type="Proteomes" id="UP000657918"/>
    </source>
</evidence>
<evidence type="ECO:0000256" key="2">
    <source>
        <dbReference type="SAM" id="Phobius"/>
    </source>
</evidence>
<dbReference type="PANTHER" id="PTHR43840">
    <property type="entry name" value="MITOCHONDRIAL METAL TRANSPORTER 1-RELATED"/>
    <property type="match status" value="1"/>
</dbReference>
<evidence type="ECO:0000256" key="1">
    <source>
        <dbReference type="ARBA" id="ARBA00022448"/>
    </source>
</evidence>
<keyword evidence="2" id="KW-1133">Transmembrane helix</keyword>
<accession>A0A835N897</accession>
<dbReference type="Gene3D" id="3.30.70.1350">
    <property type="entry name" value="Cation efflux protein, cytoplasmic domain"/>
    <property type="match status" value="1"/>
</dbReference>
<keyword evidence="5" id="KW-1185">Reference proteome</keyword>
<comment type="caution">
    <text evidence="4">The sequence shown here is derived from an EMBL/GenBank/DDBJ whole genome shotgun (WGS) entry which is preliminary data.</text>
</comment>
<dbReference type="SUPFAM" id="SSF160240">
    <property type="entry name" value="Cation efflux protein cytoplasmic domain-like"/>
    <property type="match status" value="1"/>
</dbReference>